<name>A0A1S1N6N1_9GAMM</name>
<dbReference type="Proteomes" id="UP000180253">
    <property type="component" value="Unassembled WGS sequence"/>
</dbReference>
<evidence type="ECO:0000256" key="2">
    <source>
        <dbReference type="SAM" id="SignalP"/>
    </source>
</evidence>
<feature type="signal peptide" evidence="2">
    <location>
        <begin position="1"/>
        <end position="18"/>
    </location>
</feature>
<sequence length="157" mass="18408">MIRGIFVLALLLSLPSQAKTIVNYYKCVSERGTVYSQFPCAGNSTQHTITNIDPKSGTSSEQHYKALNKIEKQQIIRNLKNELRAKKHQAAILTRERDQDTRDQQLRVNRIMDDNERKETLDDIKRQLKAINKDYHKQARKLNKQIAQLEKKLKRYE</sequence>
<keyword evidence="2" id="KW-0732">Signal</keyword>
<keyword evidence="4" id="KW-1185">Reference proteome</keyword>
<evidence type="ECO:0000313" key="4">
    <source>
        <dbReference type="Proteomes" id="UP000180253"/>
    </source>
</evidence>
<feature type="coiled-coil region" evidence="1">
    <location>
        <begin position="69"/>
        <end position="96"/>
    </location>
</feature>
<dbReference type="EMBL" id="MNAN01000026">
    <property type="protein sequence ID" value="OHU96797.1"/>
    <property type="molecule type" value="Genomic_DNA"/>
</dbReference>
<feature type="chain" id="PRO_5010298483" description="DUF4124 domain-containing protein" evidence="2">
    <location>
        <begin position="19"/>
        <end position="157"/>
    </location>
</feature>
<dbReference type="RefSeq" id="WP_070990880.1">
    <property type="nucleotide sequence ID" value="NZ_CBCSHD010000001.1"/>
</dbReference>
<protein>
    <recommendedName>
        <fullName evidence="5">DUF4124 domain-containing protein</fullName>
    </recommendedName>
</protein>
<evidence type="ECO:0008006" key="5">
    <source>
        <dbReference type="Google" id="ProtNLM"/>
    </source>
</evidence>
<dbReference type="STRING" id="327939.BIW53_05600"/>
<feature type="coiled-coil region" evidence="1">
    <location>
        <begin position="121"/>
        <end position="152"/>
    </location>
</feature>
<dbReference type="AlphaFoldDB" id="A0A1S1N6N1"/>
<proteinExistence type="predicted"/>
<accession>A0A1S1N6N1</accession>
<gene>
    <name evidence="3" type="ORF">BIW53_05600</name>
</gene>
<evidence type="ECO:0000313" key="3">
    <source>
        <dbReference type="EMBL" id="OHU96797.1"/>
    </source>
</evidence>
<evidence type="ECO:0000256" key="1">
    <source>
        <dbReference type="SAM" id="Coils"/>
    </source>
</evidence>
<keyword evidence="1" id="KW-0175">Coiled coil</keyword>
<comment type="caution">
    <text evidence="3">The sequence shown here is derived from an EMBL/GenBank/DDBJ whole genome shotgun (WGS) entry which is preliminary data.</text>
</comment>
<reference evidence="3 4" key="1">
    <citation type="submission" date="2016-10" db="EMBL/GenBank/DDBJ databases">
        <title>Pseudoalteromonas amylolytica sp. nov., isolated from the surface seawater.</title>
        <authorList>
            <person name="Wu Y.-H."/>
            <person name="Cheng H."/>
            <person name="Jin X.-B."/>
            <person name="Wang C.-S."/>
            <person name="Xu X.-W."/>
        </authorList>
    </citation>
    <scope>NUCLEOTIDE SEQUENCE [LARGE SCALE GENOMIC DNA]</scope>
    <source>
        <strain evidence="3 4">JCM 12483</strain>
    </source>
</reference>
<dbReference type="OrthoDB" id="6312994at2"/>
<organism evidence="3 4">
    <name type="scientific">Pseudoalteromonas byunsanensis</name>
    <dbReference type="NCBI Taxonomy" id="327939"/>
    <lineage>
        <taxon>Bacteria</taxon>
        <taxon>Pseudomonadati</taxon>
        <taxon>Pseudomonadota</taxon>
        <taxon>Gammaproteobacteria</taxon>
        <taxon>Alteromonadales</taxon>
        <taxon>Pseudoalteromonadaceae</taxon>
        <taxon>Pseudoalteromonas</taxon>
    </lineage>
</organism>